<feature type="region of interest" description="Disordered" evidence="1">
    <location>
        <begin position="1"/>
        <end position="116"/>
    </location>
</feature>
<feature type="transmembrane region" description="Helical" evidence="2">
    <location>
        <begin position="206"/>
        <end position="224"/>
    </location>
</feature>
<comment type="caution">
    <text evidence="3">The sequence shown here is derived from an EMBL/GenBank/DDBJ whole genome shotgun (WGS) entry which is preliminary data.</text>
</comment>
<proteinExistence type="predicted"/>
<dbReference type="EMBL" id="ASPP01019871">
    <property type="protein sequence ID" value="ETO14676.1"/>
    <property type="molecule type" value="Genomic_DNA"/>
</dbReference>
<evidence type="ECO:0000256" key="1">
    <source>
        <dbReference type="SAM" id="MobiDB-lite"/>
    </source>
</evidence>
<organism evidence="3 4">
    <name type="scientific">Reticulomyxa filosa</name>
    <dbReference type="NCBI Taxonomy" id="46433"/>
    <lineage>
        <taxon>Eukaryota</taxon>
        <taxon>Sar</taxon>
        <taxon>Rhizaria</taxon>
        <taxon>Retaria</taxon>
        <taxon>Foraminifera</taxon>
        <taxon>Monothalamids</taxon>
        <taxon>Reticulomyxidae</taxon>
        <taxon>Reticulomyxa</taxon>
    </lineage>
</organism>
<evidence type="ECO:0000256" key="2">
    <source>
        <dbReference type="SAM" id="Phobius"/>
    </source>
</evidence>
<keyword evidence="4" id="KW-1185">Reference proteome</keyword>
<dbReference type="AlphaFoldDB" id="X6MLZ2"/>
<feature type="compositionally biased region" description="Basic and acidic residues" evidence="1">
    <location>
        <begin position="97"/>
        <end position="116"/>
    </location>
</feature>
<reference evidence="3 4" key="1">
    <citation type="journal article" date="2013" name="Curr. Biol.">
        <title>The Genome of the Foraminiferan Reticulomyxa filosa.</title>
        <authorList>
            <person name="Glockner G."/>
            <person name="Hulsmann N."/>
            <person name="Schleicher M."/>
            <person name="Noegel A.A."/>
            <person name="Eichinger L."/>
            <person name="Gallinger C."/>
            <person name="Pawlowski J."/>
            <person name="Sierra R."/>
            <person name="Euteneuer U."/>
            <person name="Pillet L."/>
            <person name="Moustafa A."/>
            <person name="Platzer M."/>
            <person name="Groth M."/>
            <person name="Szafranski K."/>
            <person name="Schliwa M."/>
        </authorList>
    </citation>
    <scope>NUCLEOTIDE SEQUENCE [LARGE SCALE GENOMIC DNA]</scope>
</reference>
<sequence>MSPPVPGEHSLHNNGNGNGKPPNSPLKKQAFTPTAPRQGTPSSLTLTGNAPVMTPDHDPIDVPQAPFFAPSAITKQPTVGYEEEKVELDNASSQESDVDRSVDNRPNRNSNYHDRDSFLFPSDHAFVSPSQLVQTQTRFQHKLSQDILNIQEGDEDAEEDDEEEDDEEVEEQKSPMPSHKVNFYHLINLFKKICILFNLYMYTYTYIYICVYTYMCVIPSFKAAERFPSSPRRWILITK</sequence>
<evidence type="ECO:0000313" key="3">
    <source>
        <dbReference type="EMBL" id="ETO14676.1"/>
    </source>
</evidence>
<keyword evidence="2" id="KW-0472">Membrane</keyword>
<keyword evidence="2" id="KW-1133">Transmembrane helix</keyword>
<gene>
    <name evidence="3" type="ORF">RFI_22693</name>
</gene>
<evidence type="ECO:0000313" key="4">
    <source>
        <dbReference type="Proteomes" id="UP000023152"/>
    </source>
</evidence>
<dbReference type="Proteomes" id="UP000023152">
    <property type="component" value="Unassembled WGS sequence"/>
</dbReference>
<feature type="region of interest" description="Disordered" evidence="1">
    <location>
        <begin position="151"/>
        <end position="176"/>
    </location>
</feature>
<keyword evidence="2" id="KW-0812">Transmembrane</keyword>
<feature type="compositionally biased region" description="Polar residues" evidence="1">
    <location>
        <begin position="31"/>
        <end position="48"/>
    </location>
</feature>
<feature type="compositionally biased region" description="Acidic residues" evidence="1">
    <location>
        <begin position="152"/>
        <end position="170"/>
    </location>
</feature>
<name>X6MLZ2_RETFI</name>
<feature type="compositionally biased region" description="Low complexity" evidence="1">
    <location>
        <begin position="13"/>
        <end position="28"/>
    </location>
</feature>
<accession>X6MLZ2</accession>
<protein>
    <submittedName>
        <fullName evidence="3">Uncharacterized protein</fullName>
    </submittedName>
</protein>